<dbReference type="EMBL" id="CASHTH010003954">
    <property type="protein sequence ID" value="CAI8051645.1"/>
    <property type="molecule type" value="Genomic_DNA"/>
</dbReference>
<dbReference type="AlphaFoldDB" id="A0AA35TNR0"/>
<accession>A0AA35TNR0</accession>
<keyword evidence="2" id="KW-1185">Reference proteome</keyword>
<sequence>MVFRLQESITNATIDTLSPSSSDYDATFGLRHRPNGPIVETRDLVPGLLTVLPLISAIRRDFVPEEEECFTIRIFPVDVPGRRELFTCNEDGAGADNYFCEHTICIENYEIGPFEVAFVKTAYTVDESVGAVNVCVNLTQPAIDILDETANVFVIDNPSSVYIPAGTPIATPDHPNFLSQIPNDTRI</sequence>
<comment type="caution">
    <text evidence="1">The sequence shown here is derived from an EMBL/GenBank/DDBJ whole genome shotgun (WGS) entry which is preliminary data.</text>
</comment>
<proteinExistence type="predicted"/>
<reference evidence="1" key="1">
    <citation type="submission" date="2023-03" db="EMBL/GenBank/DDBJ databases">
        <authorList>
            <person name="Steffen K."/>
            <person name="Cardenas P."/>
        </authorList>
    </citation>
    <scope>NUCLEOTIDE SEQUENCE</scope>
</reference>
<evidence type="ECO:0000313" key="2">
    <source>
        <dbReference type="Proteomes" id="UP001174909"/>
    </source>
</evidence>
<evidence type="ECO:0000313" key="1">
    <source>
        <dbReference type="EMBL" id="CAI8051645.1"/>
    </source>
</evidence>
<name>A0AA35TNR0_GEOBA</name>
<gene>
    <name evidence="1" type="ORF">GBAR_LOCUS28279</name>
</gene>
<organism evidence="1 2">
    <name type="scientific">Geodia barretti</name>
    <name type="common">Barrett's horny sponge</name>
    <dbReference type="NCBI Taxonomy" id="519541"/>
    <lineage>
        <taxon>Eukaryota</taxon>
        <taxon>Metazoa</taxon>
        <taxon>Porifera</taxon>
        <taxon>Demospongiae</taxon>
        <taxon>Heteroscleromorpha</taxon>
        <taxon>Tetractinellida</taxon>
        <taxon>Astrophorina</taxon>
        <taxon>Geodiidae</taxon>
        <taxon>Geodia</taxon>
    </lineage>
</organism>
<dbReference type="Proteomes" id="UP001174909">
    <property type="component" value="Unassembled WGS sequence"/>
</dbReference>
<protein>
    <submittedName>
        <fullName evidence="1">Uncharacterized protein</fullName>
    </submittedName>
</protein>